<keyword evidence="5" id="KW-0539">Nucleus</keyword>
<dbReference type="EMBL" id="CAJVPA010000099">
    <property type="protein sequence ID" value="CAG8323222.1"/>
    <property type="molecule type" value="Genomic_DNA"/>
</dbReference>
<evidence type="ECO:0000256" key="4">
    <source>
        <dbReference type="ARBA" id="ARBA00023163"/>
    </source>
</evidence>
<dbReference type="GO" id="GO:0045944">
    <property type="term" value="P:positive regulation of transcription by RNA polymerase II"/>
    <property type="evidence" value="ECO:0007669"/>
    <property type="project" value="TreeGrafter"/>
</dbReference>
<name>A0A9W4IKJ7_9EURO</name>
<dbReference type="OrthoDB" id="3548654at2759"/>
<evidence type="ECO:0000259" key="6">
    <source>
        <dbReference type="SMART" id="SM00906"/>
    </source>
</evidence>
<dbReference type="GO" id="GO:0008270">
    <property type="term" value="F:zinc ion binding"/>
    <property type="evidence" value="ECO:0007669"/>
    <property type="project" value="InterPro"/>
</dbReference>
<reference evidence="7" key="1">
    <citation type="submission" date="2021-07" db="EMBL/GenBank/DDBJ databases">
        <authorList>
            <person name="Branca A.L. A."/>
        </authorList>
    </citation>
    <scope>NUCLEOTIDE SEQUENCE</scope>
</reference>
<dbReference type="PANTHER" id="PTHR47540:SF6">
    <property type="entry name" value="ZN(II)2CYS6 TRANSCRIPTION FACTOR (EUROFUNG)"/>
    <property type="match status" value="1"/>
</dbReference>
<proteinExistence type="predicted"/>
<dbReference type="GO" id="GO:0043565">
    <property type="term" value="F:sequence-specific DNA binding"/>
    <property type="evidence" value="ECO:0007669"/>
    <property type="project" value="TreeGrafter"/>
</dbReference>
<evidence type="ECO:0000256" key="3">
    <source>
        <dbReference type="ARBA" id="ARBA00023125"/>
    </source>
</evidence>
<dbReference type="InterPro" id="IPR007219">
    <property type="entry name" value="XnlR_reg_dom"/>
</dbReference>
<feature type="domain" description="Xylanolytic transcriptional activator regulatory" evidence="6">
    <location>
        <begin position="163"/>
        <end position="234"/>
    </location>
</feature>
<evidence type="ECO:0000256" key="5">
    <source>
        <dbReference type="ARBA" id="ARBA00023242"/>
    </source>
</evidence>
<protein>
    <recommendedName>
        <fullName evidence="6">Xylanolytic transcriptional activator regulatory domain-containing protein</fullName>
    </recommendedName>
</protein>
<comment type="caution">
    <text evidence="7">The sequence shown here is derived from an EMBL/GenBank/DDBJ whole genome shotgun (WGS) entry which is preliminary data.</text>
</comment>
<dbReference type="SMART" id="SM00906">
    <property type="entry name" value="Fungal_trans"/>
    <property type="match status" value="1"/>
</dbReference>
<dbReference type="PANTHER" id="PTHR47540">
    <property type="entry name" value="THIAMINE REPRESSIBLE GENES REGULATORY PROTEIN THI5"/>
    <property type="match status" value="1"/>
</dbReference>
<dbReference type="Pfam" id="PF04082">
    <property type="entry name" value="Fungal_trans"/>
    <property type="match status" value="1"/>
</dbReference>
<keyword evidence="2" id="KW-0805">Transcription regulation</keyword>
<dbReference type="GO" id="GO:0005634">
    <property type="term" value="C:nucleus"/>
    <property type="evidence" value="ECO:0007669"/>
    <property type="project" value="UniProtKB-SubCell"/>
</dbReference>
<dbReference type="GO" id="GO:0006351">
    <property type="term" value="P:DNA-templated transcription"/>
    <property type="evidence" value="ECO:0007669"/>
    <property type="project" value="InterPro"/>
</dbReference>
<keyword evidence="4" id="KW-0804">Transcription</keyword>
<evidence type="ECO:0000313" key="7">
    <source>
        <dbReference type="EMBL" id="CAG8323222.1"/>
    </source>
</evidence>
<dbReference type="CDD" id="cd12148">
    <property type="entry name" value="fungal_TF_MHR"/>
    <property type="match status" value="1"/>
</dbReference>
<accession>A0A9W4IKJ7</accession>
<organism evidence="7 8">
    <name type="scientific">Penicillium salamii</name>
    <dbReference type="NCBI Taxonomy" id="1612424"/>
    <lineage>
        <taxon>Eukaryota</taxon>
        <taxon>Fungi</taxon>
        <taxon>Dikarya</taxon>
        <taxon>Ascomycota</taxon>
        <taxon>Pezizomycotina</taxon>
        <taxon>Eurotiomycetes</taxon>
        <taxon>Eurotiomycetidae</taxon>
        <taxon>Eurotiales</taxon>
        <taxon>Aspergillaceae</taxon>
        <taxon>Penicillium</taxon>
    </lineage>
</organism>
<evidence type="ECO:0000256" key="2">
    <source>
        <dbReference type="ARBA" id="ARBA00023015"/>
    </source>
</evidence>
<keyword evidence="3" id="KW-0238">DNA-binding</keyword>
<comment type="subcellular location">
    <subcellularLocation>
        <location evidence="1">Nucleus</location>
    </subcellularLocation>
</comment>
<evidence type="ECO:0000313" key="8">
    <source>
        <dbReference type="Proteomes" id="UP001152646"/>
    </source>
</evidence>
<dbReference type="AlphaFoldDB" id="A0A9W4IKJ7"/>
<dbReference type="Proteomes" id="UP001152646">
    <property type="component" value="Unassembled WGS sequence"/>
</dbReference>
<gene>
    <name evidence="7" type="ORF">PSALAMII_LOCUS2457</name>
</gene>
<evidence type="ECO:0000256" key="1">
    <source>
        <dbReference type="ARBA" id="ARBA00004123"/>
    </source>
</evidence>
<dbReference type="InterPro" id="IPR051711">
    <property type="entry name" value="Stress_Response_Reg"/>
</dbReference>
<sequence length="469" mass="52986">MMSEKLELEGQATLRFNLDGDIYPLDWGNEKVIPDSLISIPLPSVDQALHAFNAVHFYLGQIYRLFDENFGAQIQHFYKRRASGEMAYSRMWFIQLLLILAFGKAFSSRTRTDESPPGSKIFVHAMSLMPNQTFTGKDSLAVIETLALTSLYLYAIDHREGAHSHQIGQAIRLAQLEGLHTQLPEDELGTLKVTRCRNIWWTLYIIDRQISSALGLPMTVQDFDISALVDVPGTGTHDLTLGLQVRLSQMMSSILRKIFKTEKTHLGRFLDLTSEILQAMAGLAEEIENIFPAGFQATNDTMPHAMRHVILLYHQCVIIATRPLLLSVLKERMENIDRPEEEWDTFLMLPRNLVSIGIKSAVKSLEILSDENIILGTKFASMVAQALRLQVHKLIEDSRDVSTIRSRIYLFGGSSFDNSIYTILFRASRAPSYKNYSAHLRKARFRGKSSREGAKSRLDTYSVSASGIL</sequence>